<comment type="similarity">
    <text evidence="1">Belongs to the transferase hexapeptide repeat family.</text>
</comment>
<keyword evidence="6" id="KW-1185">Reference proteome</keyword>
<dbReference type="RefSeq" id="WP_268080548.1">
    <property type="nucleotide sequence ID" value="NZ_CP106885.1"/>
</dbReference>
<evidence type="ECO:0000313" key="5">
    <source>
        <dbReference type="EMBL" id="WFP06398.1"/>
    </source>
</evidence>
<evidence type="ECO:0000256" key="3">
    <source>
        <dbReference type="ARBA" id="ARBA00022737"/>
    </source>
</evidence>
<dbReference type="Pfam" id="PF00132">
    <property type="entry name" value="Hexapep"/>
    <property type="match status" value="2"/>
</dbReference>
<keyword evidence="4 5" id="KW-0012">Acyltransferase</keyword>
<dbReference type="Gene3D" id="2.160.10.10">
    <property type="entry name" value="Hexapeptide repeat proteins"/>
    <property type="match status" value="1"/>
</dbReference>
<dbReference type="InterPro" id="IPR050179">
    <property type="entry name" value="Trans_hexapeptide_repeat"/>
</dbReference>
<dbReference type="InterPro" id="IPR011004">
    <property type="entry name" value="Trimer_LpxA-like_sf"/>
</dbReference>
<organism evidence="5 6">
    <name type="scientific">Achromobacter spanius</name>
    <dbReference type="NCBI Taxonomy" id="217203"/>
    <lineage>
        <taxon>Bacteria</taxon>
        <taxon>Pseudomonadati</taxon>
        <taxon>Pseudomonadota</taxon>
        <taxon>Betaproteobacteria</taxon>
        <taxon>Burkholderiales</taxon>
        <taxon>Alcaligenaceae</taxon>
        <taxon>Achromobacter</taxon>
    </lineage>
</organism>
<dbReference type="InterPro" id="IPR018357">
    <property type="entry name" value="Hexapep_transf_CS"/>
</dbReference>
<name>A0ABY8GP68_9BURK</name>
<evidence type="ECO:0000256" key="4">
    <source>
        <dbReference type="ARBA" id="ARBA00023315"/>
    </source>
</evidence>
<keyword evidence="3" id="KW-0677">Repeat</keyword>
<dbReference type="PROSITE" id="PS00101">
    <property type="entry name" value="HEXAPEP_TRANSFERASES"/>
    <property type="match status" value="1"/>
</dbReference>
<reference evidence="5 6" key="1">
    <citation type="submission" date="2023-03" db="EMBL/GenBank/DDBJ databases">
        <title>Achromobacter spanius LIG8.</title>
        <authorList>
            <person name="Shrestha S."/>
        </authorList>
    </citation>
    <scope>NUCLEOTIDE SEQUENCE [LARGE SCALE GENOMIC DNA]</scope>
    <source>
        <strain evidence="5 6">LIG8</strain>
    </source>
</reference>
<dbReference type="PANTHER" id="PTHR43300:SF4">
    <property type="entry name" value="ACYL-[ACYL-CARRIER-PROTEIN]--UDP-N-ACETYLGLUCOSAMINE O-ACYLTRANSFERASE"/>
    <property type="match status" value="1"/>
</dbReference>
<proteinExistence type="inferred from homology"/>
<sequence length="178" mass="18806">MTSEKKFFIHATAEVSAKADIGDGTKIWNYAQVREGVTLGSECIVGKNVYIDFDVRIGSRCKIQNNCSIYHGAELEDGVFVGPHVILTNDKKPRAIAPDGSLKGNADWVVGPIRICYGAALGAGSIILPNVTVGRFALVGAGAVVTRDVPDYALVAGNPAQVIGWVDADGNRVEQPPA</sequence>
<dbReference type="Proteomes" id="UP001214170">
    <property type="component" value="Chromosome"/>
</dbReference>
<protein>
    <submittedName>
        <fullName evidence="5">Acyltransferase</fullName>
        <ecNumber evidence="5">2.3.1.-</ecNumber>
    </submittedName>
</protein>
<evidence type="ECO:0000256" key="2">
    <source>
        <dbReference type="ARBA" id="ARBA00022679"/>
    </source>
</evidence>
<keyword evidence="2 5" id="KW-0808">Transferase</keyword>
<dbReference type="GO" id="GO:0016746">
    <property type="term" value="F:acyltransferase activity"/>
    <property type="evidence" value="ECO:0007669"/>
    <property type="project" value="UniProtKB-KW"/>
</dbReference>
<evidence type="ECO:0000313" key="6">
    <source>
        <dbReference type="Proteomes" id="UP001214170"/>
    </source>
</evidence>
<dbReference type="EMBL" id="CP121261">
    <property type="protein sequence ID" value="WFP06398.1"/>
    <property type="molecule type" value="Genomic_DNA"/>
</dbReference>
<accession>A0ABY8GP68</accession>
<dbReference type="EC" id="2.3.1.-" evidence="5"/>
<dbReference type="Pfam" id="PF14602">
    <property type="entry name" value="Hexapep_2"/>
    <property type="match status" value="1"/>
</dbReference>
<gene>
    <name evidence="5" type="ORF">P8T11_18940</name>
</gene>
<dbReference type="PANTHER" id="PTHR43300">
    <property type="entry name" value="ACETYLTRANSFERASE"/>
    <property type="match status" value="1"/>
</dbReference>
<dbReference type="InterPro" id="IPR001451">
    <property type="entry name" value="Hexapep"/>
</dbReference>
<dbReference type="CDD" id="cd03358">
    <property type="entry name" value="LbH_WxcM_N_like"/>
    <property type="match status" value="1"/>
</dbReference>
<evidence type="ECO:0000256" key="1">
    <source>
        <dbReference type="ARBA" id="ARBA00007274"/>
    </source>
</evidence>
<dbReference type="SUPFAM" id="SSF51161">
    <property type="entry name" value="Trimeric LpxA-like enzymes"/>
    <property type="match status" value="1"/>
</dbReference>